<sequence length="242" mass="26301">MQSNSFSILSTKPLPLALVANAEAEGMHIDCVPFIDIEAVIDPKLQERIAVLATEPATVAFTSANAVKALYEEYLQPLGLSPRWQVHCLQVGTQQAVTELLPGCNIITTAPTGEELANNMLTVPGLQQVAFFCGNIRRKELPTILRSNGIALEELVIYNNNATPQTIDSSKYQGILFYSPSAVKSFFSTNNINNTIACVAIGHTTANAIQEFTTNTVLIAEEPSAGKMIETIFNFLKNNREA</sequence>
<dbReference type="GO" id="GO:0004852">
    <property type="term" value="F:uroporphyrinogen-III synthase activity"/>
    <property type="evidence" value="ECO:0007669"/>
    <property type="project" value="InterPro"/>
</dbReference>
<evidence type="ECO:0000313" key="3">
    <source>
        <dbReference type="Proteomes" id="UP000249547"/>
    </source>
</evidence>
<feature type="domain" description="Tetrapyrrole biosynthesis uroporphyrinogen III synthase" evidence="1">
    <location>
        <begin position="18"/>
        <end position="230"/>
    </location>
</feature>
<gene>
    <name evidence="2" type="ORF">LX64_04011</name>
</gene>
<evidence type="ECO:0000259" key="1">
    <source>
        <dbReference type="Pfam" id="PF02602"/>
    </source>
</evidence>
<accession>A0A327Q743</accession>
<dbReference type="CDD" id="cd06578">
    <property type="entry name" value="HemD"/>
    <property type="match status" value="1"/>
</dbReference>
<name>A0A327Q743_9BACT</name>
<dbReference type="SUPFAM" id="SSF69618">
    <property type="entry name" value="HemD-like"/>
    <property type="match status" value="1"/>
</dbReference>
<dbReference type="AlphaFoldDB" id="A0A327Q743"/>
<dbReference type="Proteomes" id="UP000249547">
    <property type="component" value="Unassembled WGS sequence"/>
</dbReference>
<organism evidence="2 3">
    <name type="scientific">Chitinophaga skermanii</name>
    <dbReference type="NCBI Taxonomy" id="331697"/>
    <lineage>
        <taxon>Bacteria</taxon>
        <taxon>Pseudomonadati</taxon>
        <taxon>Bacteroidota</taxon>
        <taxon>Chitinophagia</taxon>
        <taxon>Chitinophagales</taxon>
        <taxon>Chitinophagaceae</taxon>
        <taxon>Chitinophaga</taxon>
    </lineage>
</organism>
<dbReference type="EMBL" id="QLLL01000008">
    <property type="protein sequence ID" value="RAJ00309.1"/>
    <property type="molecule type" value="Genomic_DNA"/>
</dbReference>
<protein>
    <submittedName>
        <fullName evidence="2">Uroporphyrinogen-III synthase</fullName>
    </submittedName>
</protein>
<dbReference type="GO" id="GO:0005829">
    <property type="term" value="C:cytosol"/>
    <property type="evidence" value="ECO:0007669"/>
    <property type="project" value="TreeGrafter"/>
</dbReference>
<dbReference type="InterPro" id="IPR036108">
    <property type="entry name" value="4pyrrol_syn_uPrphyn_synt_sf"/>
</dbReference>
<dbReference type="InterPro" id="IPR039793">
    <property type="entry name" value="UROS/Hem4"/>
</dbReference>
<dbReference type="Gene3D" id="3.40.50.10090">
    <property type="match status" value="2"/>
</dbReference>
<dbReference type="Pfam" id="PF02602">
    <property type="entry name" value="HEM4"/>
    <property type="match status" value="1"/>
</dbReference>
<dbReference type="InterPro" id="IPR003754">
    <property type="entry name" value="4pyrrol_synth_uPrphyn_synth"/>
</dbReference>
<dbReference type="GO" id="GO:0006780">
    <property type="term" value="P:uroporphyrinogen III biosynthetic process"/>
    <property type="evidence" value="ECO:0007669"/>
    <property type="project" value="InterPro"/>
</dbReference>
<proteinExistence type="predicted"/>
<evidence type="ECO:0000313" key="2">
    <source>
        <dbReference type="EMBL" id="RAJ00309.1"/>
    </source>
</evidence>
<dbReference type="PANTHER" id="PTHR12390">
    <property type="entry name" value="UROPORPHYRINOGEN III SYNTHASE"/>
    <property type="match status" value="1"/>
</dbReference>
<dbReference type="OrthoDB" id="1523900at2"/>
<reference evidence="2 3" key="1">
    <citation type="submission" date="2018-06" db="EMBL/GenBank/DDBJ databases">
        <title>Genomic Encyclopedia of Archaeal and Bacterial Type Strains, Phase II (KMG-II): from individual species to whole genera.</title>
        <authorList>
            <person name="Goeker M."/>
        </authorList>
    </citation>
    <scope>NUCLEOTIDE SEQUENCE [LARGE SCALE GENOMIC DNA]</scope>
    <source>
        <strain evidence="2 3">DSM 23857</strain>
    </source>
</reference>
<dbReference type="RefSeq" id="WP_158538688.1">
    <property type="nucleotide sequence ID" value="NZ_QLLL01000008.1"/>
</dbReference>
<keyword evidence="3" id="KW-1185">Reference proteome</keyword>
<dbReference type="PANTHER" id="PTHR12390:SF0">
    <property type="entry name" value="UROPORPHYRINOGEN-III SYNTHASE"/>
    <property type="match status" value="1"/>
</dbReference>
<comment type="caution">
    <text evidence="2">The sequence shown here is derived from an EMBL/GenBank/DDBJ whole genome shotgun (WGS) entry which is preliminary data.</text>
</comment>